<comment type="caution">
    <text evidence="1">The sequence shown here is derived from an EMBL/GenBank/DDBJ whole genome shotgun (WGS) entry which is preliminary data.</text>
</comment>
<dbReference type="GO" id="GO:0009307">
    <property type="term" value="P:DNA restriction-modification system"/>
    <property type="evidence" value="ECO:0007669"/>
    <property type="project" value="InterPro"/>
</dbReference>
<accession>A0A0F8Y3E0</accession>
<evidence type="ECO:0000313" key="1">
    <source>
        <dbReference type="EMBL" id="KKK48739.1"/>
    </source>
</evidence>
<dbReference type="AlphaFoldDB" id="A0A0F8Y3E0"/>
<name>A0A0F8Y3E0_9ZZZZ</name>
<reference evidence="1" key="1">
    <citation type="journal article" date="2015" name="Nature">
        <title>Complex archaea that bridge the gap between prokaryotes and eukaryotes.</title>
        <authorList>
            <person name="Spang A."/>
            <person name="Saw J.H."/>
            <person name="Jorgensen S.L."/>
            <person name="Zaremba-Niedzwiedzka K."/>
            <person name="Martijn J."/>
            <person name="Lind A.E."/>
            <person name="van Eijk R."/>
            <person name="Schleper C."/>
            <person name="Guy L."/>
            <person name="Ettema T.J."/>
        </authorList>
    </citation>
    <scope>NUCLEOTIDE SEQUENCE</scope>
</reference>
<dbReference type="GO" id="GO:0003677">
    <property type="term" value="F:DNA binding"/>
    <property type="evidence" value="ECO:0007669"/>
    <property type="project" value="InterPro"/>
</dbReference>
<dbReference type="GO" id="GO:0009007">
    <property type="term" value="F:site-specific DNA-methyltransferase (adenine-specific) activity"/>
    <property type="evidence" value="ECO:0007669"/>
    <property type="project" value="InterPro"/>
</dbReference>
<feature type="non-terminal residue" evidence="1">
    <location>
        <position position="46"/>
    </location>
</feature>
<proteinExistence type="predicted"/>
<dbReference type="InterPro" id="IPR008593">
    <property type="entry name" value="Dam_MeTrfase"/>
</dbReference>
<dbReference type="Pfam" id="PF05869">
    <property type="entry name" value="Dam"/>
    <property type="match status" value="1"/>
</dbReference>
<protein>
    <submittedName>
        <fullName evidence="1">Uncharacterized protein</fullName>
    </submittedName>
</protein>
<organism evidence="1">
    <name type="scientific">marine sediment metagenome</name>
    <dbReference type="NCBI Taxonomy" id="412755"/>
    <lineage>
        <taxon>unclassified sequences</taxon>
        <taxon>metagenomes</taxon>
        <taxon>ecological metagenomes</taxon>
    </lineage>
</organism>
<sequence length="46" mass="5223">MSVHFSSLSGEWATPQGVFDELDAEFCFWLDVCATHENAKCADYYT</sequence>
<dbReference type="EMBL" id="LAZR01068916">
    <property type="protein sequence ID" value="KKK48739.1"/>
    <property type="molecule type" value="Genomic_DNA"/>
</dbReference>
<gene>
    <name evidence="1" type="ORF">LCGC14_3142140</name>
</gene>